<dbReference type="InterPro" id="IPR023908">
    <property type="entry name" value="xxxLxxG_rpt"/>
</dbReference>
<dbReference type="EMBL" id="BONK01000014">
    <property type="protein sequence ID" value="GIG22915.1"/>
    <property type="molecule type" value="Genomic_DNA"/>
</dbReference>
<dbReference type="NCBIfam" id="TIGR03057">
    <property type="entry name" value="xxxLxxG_by_4"/>
    <property type="match status" value="2"/>
</dbReference>
<keyword evidence="1" id="KW-0732">Signal</keyword>
<feature type="chain" id="PRO_5037312018" description="X-X-X-Leu-X-X-Gly heptad repeat-containing protein" evidence="1">
    <location>
        <begin position="29"/>
        <end position="732"/>
    </location>
</feature>
<protein>
    <recommendedName>
        <fullName evidence="4">X-X-X-Leu-X-X-Gly heptad repeat-containing protein</fullName>
    </recommendedName>
</protein>
<feature type="signal peptide" evidence="1">
    <location>
        <begin position="1"/>
        <end position="28"/>
    </location>
</feature>
<dbReference type="AlphaFoldDB" id="A0A919P568"/>
<evidence type="ECO:0000313" key="3">
    <source>
        <dbReference type="Proteomes" id="UP000632740"/>
    </source>
</evidence>
<gene>
    <name evidence="2" type="ORF">Cch01nite_36390</name>
</gene>
<accession>A0A919P568</accession>
<organism evidence="2 3">
    <name type="scientific">Cellulomonas chitinilytica</name>
    <dbReference type="NCBI Taxonomy" id="398759"/>
    <lineage>
        <taxon>Bacteria</taxon>
        <taxon>Bacillati</taxon>
        <taxon>Actinomycetota</taxon>
        <taxon>Actinomycetes</taxon>
        <taxon>Micrococcales</taxon>
        <taxon>Cellulomonadaceae</taxon>
        <taxon>Cellulomonas</taxon>
    </lineage>
</organism>
<name>A0A919P568_9CELL</name>
<evidence type="ECO:0000256" key="1">
    <source>
        <dbReference type="SAM" id="SignalP"/>
    </source>
</evidence>
<reference evidence="2" key="1">
    <citation type="submission" date="2021-01" db="EMBL/GenBank/DDBJ databases">
        <title>Whole genome shotgun sequence of Cellulomonas chitinilytica NBRC 110799.</title>
        <authorList>
            <person name="Komaki H."/>
            <person name="Tamura T."/>
        </authorList>
    </citation>
    <scope>NUCLEOTIDE SEQUENCE</scope>
    <source>
        <strain evidence="2">NBRC 110799</strain>
    </source>
</reference>
<proteinExistence type="predicted"/>
<evidence type="ECO:0000313" key="2">
    <source>
        <dbReference type="EMBL" id="GIG22915.1"/>
    </source>
</evidence>
<evidence type="ECO:0008006" key="4">
    <source>
        <dbReference type="Google" id="ProtNLM"/>
    </source>
</evidence>
<sequence length="732" mass="72975">MRRPTATSLCALALVPLLVGTTGGAAIAADPGDVSVTNTETVQARLNANGGLVKARVYEQLDLSGHGSATITNPVSTSGLRNLDGFGGYTVKNGAVVTTVDVDGERRLRSVSDYKEDLPLQVAVSYLFDGKPVEPGAVVGRTGELTVRYTVKNVTGKQQDVQYDDGSGAKATAKAETVVPMIGSLTTTLPSSFTEVRSDEAAMAGDGHGGTLMTFQMTLFPPIGSATAEFGYTAHVSKGVVPPATLTSLPVSPLDFPSYKAGSASYQSGANSGVDLTSGAVQIDSNLLLLRDGASELLAGLLQLRDGANQLSDGLNGEAAPGAAQLADGSRKLSSGLAEANAKAPQLIAGLTQVDGGLAMVDSGLAKMYTDIGGLPEAAKPLHAGIARLRDSIGSFDQSGAVVPGKTLLYGVDSLRATVKTSAAQAPGLAAAASAVDGGVANAIEQLSHVTSSDNDTALTEAKNALTGIKGYAPVVKAGTAQTSTDLTAALGVLIGVECGLSSKALQECRKDTPGLLEGLTATKKVDGFDGVDAGVDQLVGGVISKVQGGVGGATDTQASNTLRGGVHSLQGGVAQLNAGGKTLQSGLGQLGAGASQLDKGAHDLASGLKDAADGSTQLADGLATAADGAPGLVDGAQQLSDQGTSQLVESGEETAADYGVKYAVLQAGAERASTEGMAYGAPDGAVGATAYSIEIAGVDGEGVNATGRGLAAVALFALGAGIATVVRRRLV</sequence>
<dbReference type="RefSeq" id="WP_203757925.1">
    <property type="nucleotide sequence ID" value="NZ_BONK01000014.1"/>
</dbReference>
<comment type="caution">
    <text evidence="2">The sequence shown here is derived from an EMBL/GenBank/DDBJ whole genome shotgun (WGS) entry which is preliminary data.</text>
</comment>
<dbReference type="Proteomes" id="UP000632740">
    <property type="component" value="Unassembled WGS sequence"/>
</dbReference>
<keyword evidence="3" id="KW-1185">Reference proteome</keyword>